<evidence type="ECO:0000256" key="5">
    <source>
        <dbReference type="ARBA" id="ARBA00022443"/>
    </source>
</evidence>
<dbReference type="GO" id="GO:0005524">
    <property type="term" value="F:ATP binding"/>
    <property type="evidence" value="ECO:0007669"/>
    <property type="project" value="UniProtKB-UniRule"/>
</dbReference>
<keyword evidence="13" id="KW-0479">Metal-binding</keyword>
<comment type="caution">
    <text evidence="19">The sequence shown here is derived from an EMBL/GenBank/DDBJ whole genome shotgun (WGS) entry which is preliminary data.</text>
</comment>
<comment type="cofactor">
    <cofactor evidence="1">
        <name>Mg(2+)</name>
        <dbReference type="ChEBI" id="CHEBI:18420"/>
    </cofactor>
</comment>
<dbReference type="EMBL" id="JBGBPQ010000019">
    <property type="protein sequence ID" value="KAL1504701.1"/>
    <property type="molecule type" value="Genomic_DNA"/>
</dbReference>
<dbReference type="GO" id="GO:0003924">
    <property type="term" value="F:GTPase activity"/>
    <property type="evidence" value="ECO:0007669"/>
    <property type="project" value="InterPro"/>
</dbReference>
<dbReference type="Pfam" id="PF07714">
    <property type="entry name" value="PK_Tyr_Ser-Thr"/>
    <property type="match status" value="1"/>
</dbReference>
<dbReference type="PROSITE" id="PS00107">
    <property type="entry name" value="PROTEIN_KINASE_ATP"/>
    <property type="match status" value="1"/>
</dbReference>
<dbReference type="Gene3D" id="1.10.510.10">
    <property type="entry name" value="Transferase(Phosphotransferase) domain 1"/>
    <property type="match status" value="2"/>
</dbReference>
<organism evidence="19 20">
    <name type="scientific">Prymnesium parvum</name>
    <name type="common">Toxic golden alga</name>
    <dbReference type="NCBI Taxonomy" id="97485"/>
    <lineage>
        <taxon>Eukaryota</taxon>
        <taxon>Haptista</taxon>
        <taxon>Haptophyta</taxon>
        <taxon>Prymnesiophyceae</taxon>
        <taxon>Prymnesiales</taxon>
        <taxon>Prymnesiaceae</taxon>
        <taxon>Prymnesium</taxon>
    </lineage>
</organism>
<feature type="binding site" evidence="12">
    <location>
        <position position="1196"/>
    </location>
    <ligand>
        <name>GTP</name>
        <dbReference type="ChEBI" id="CHEBI:37565"/>
    </ligand>
</feature>
<feature type="domain" description="Protein kinase" evidence="18">
    <location>
        <begin position="760"/>
        <end position="1043"/>
    </location>
</feature>
<dbReference type="InterPro" id="IPR017441">
    <property type="entry name" value="Protein_kinase_ATP_BS"/>
</dbReference>
<evidence type="ECO:0000256" key="12">
    <source>
        <dbReference type="PIRSR" id="PIRSR606689-1"/>
    </source>
</evidence>
<evidence type="ECO:0000256" key="3">
    <source>
        <dbReference type="ARBA" id="ARBA00008171"/>
    </source>
</evidence>
<feature type="compositionally biased region" description="Basic and acidic residues" evidence="16">
    <location>
        <begin position="1094"/>
        <end position="1111"/>
    </location>
</feature>
<dbReference type="SMART" id="SM00220">
    <property type="entry name" value="S_TKc"/>
    <property type="match status" value="2"/>
</dbReference>
<dbReference type="EC" id="2.7.11.25" evidence="4"/>
<dbReference type="InterPro" id="IPR001245">
    <property type="entry name" value="Ser-Thr/Tyr_kinase_cat_dom"/>
</dbReference>
<evidence type="ECO:0000256" key="15">
    <source>
        <dbReference type="PROSITE-ProRule" id="PRU10141"/>
    </source>
</evidence>
<evidence type="ECO:0000259" key="17">
    <source>
        <dbReference type="PROSITE" id="PS50002"/>
    </source>
</evidence>
<feature type="domain" description="SH3" evidence="17">
    <location>
        <begin position="683"/>
        <end position="745"/>
    </location>
</feature>
<dbReference type="InterPro" id="IPR027417">
    <property type="entry name" value="P-loop_NTPase"/>
</dbReference>
<dbReference type="InterPro" id="IPR000719">
    <property type="entry name" value="Prot_kinase_dom"/>
</dbReference>
<feature type="binding site" evidence="12">
    <location>
        <begin position="1150"/>
        <end position="1157"/>
    </location>
    <ligand>
        <name>GTP</name>
        <dbReference type="ChEBI" id="CHEBI:37565"/>
    </ligand>
</feature>
<feature type="compositionally biased region" description="Basic and acidic residues" evidence="16">
    <location>
        <begin position="75"/>
        <end position="95"/>
    </location>
</feature>
<dbReference type="Pfam" id="PF00025">
    <property type="entry name" value="Arf"/>
    <property type="match status" value="1"/>
</dbReference>
<dbReference type="Proteomes" id="UP001515480">
    <property type="component" value="Unassembled WGS sequence"/>
</dbReference>
<keyword evidence="6" id="KW-0808">Transferase</keyword>
<feature type="region of interest" description="Disordered" evidence="16">
    <location>
        <begin position="309"/>
        <end position="343"/>
    </location>
</feature>
<reference evidence="19 20" key="1">
    <citation type="journal article" date="2024" name="Science">
        <title>Giant polyketide synthase enzymes in the biosynthesis of giant marine polyether toxins.</title>
        <authorList>
            <person name="Fallon T.R."/>
            <person name="Shende V.V."/>
            <person name="Wierzbicki I.H."/>
            <person name="Pendleton A.L."/>
            <person name="Watervoot N.F."/>
            <person name="Auber R.P."/>
            <person name="Gonzalez D.J."/>
            <person name="Wisecaver J.H."/>
            <person name="Moore B.S."/>
        </authorList>
    </citation>
    <scope>NUCLEOTIDE SEQUENCE [LARGE SCALE GENOMIC DNA]</scope>
    <source>
        <strain evidence="19 20">12B1</strain>
    </source>
</reference>
<evidence type="ECO:0000256" key="14">
    <source>
        <dbReference type="PROSITE-ProRule" id="PRU00192"/>
    </source>
</evidence>
<evidence type="ECO:0000256" key="10">
    <source>
        <dbReference type="ARBA" id="ARBA00047559"/>
    </source>
</evidence>
<dbReference type="PROSITE" id="PS00108">
    <property type="entry name" value="PROTEIN_KINASE_ST"/>
    <property type="match status" value="1"/>
</dbReference>
<evidence type="ECO:0000256" key="9">
    <source>
        <dbReference type="ARBA" id="ARBA00023134"/>
    </source>
</evidence>
<dbReference type="InterPro" id="IPR006689">
    <property type="entry name" value="Small_GTPase_ARF/SAR"/>
</dbReference>
<feature type="region of interest" description="Disordered" evidence="16">
    <location>
        <begin position="1093"/>
        <end position="1120"/>
    </location>
</feature>
<evidence type="ECO:0000313" key="19">
    <source>
        <dbReference type="EMBL" id="KAL1504701.1"/>
    </source>
</evidence>
<feature type="region of interest" description="Disordered" evidence="16">
    <location>
        <begin position="9"/>
        <end position="295"/>
    </location>
</feature>
<feature type="binding site" evidence="12">
    <location>
        <begin position="1262"/>
        <end position="1265"/>
    </location>
    <ligand>
        <name>GTP</name>
        <dbReference type="ChEBI" id="CHEBI:37565"/>
    </ligand>
</feature>
<keyword evidence="9 12" id="KW-0342">GTP-binding</keyword>
<keyword evidence="5 14" id="KW-0728">SH3 domain</keyword>
<evidence type="ECO:0000256" key="2">
    <source>
        <dbReference type="ARBA" id="ARBA00006529"/>
    </source>
</evidence>
<comment type="catalytic activity">
    <reaction evidence="10">
        <text>L-threonyl-[protein] + ATP = O-phospho-L-threonyl-[protein] + ADP + H(+)</text>
        <dbReference type="Rhea" id="RHEA:46608"/>
        <dbReference type="Rhea" id="RHEA-COMP:11060"/>
        <dbReference type="Rhea" id="RHEA-COMP:11605"/>
        <dbReference type="ChEBI" id="CHEBI:15378"/>
        <dbReference type="ChEBI" id="CHEBI:30013"/>
        <dbReference type="ChEBI" id="CHEBI:30616"/>
        <dbReference type="ChEBI" id="CHEBI:61977"/>
        <dbReference type="ChEBI" id="CHEBI:456216"/>
        <dbReference type="EC" id="2.7.11.25"/>
    </reaction>
</comment>
<evidence type="ECO:0000256" key="7">
    <source>
        <dbReference type="ARBA" id="ARBA00022741"/>
    </source>
</evidence>
<keyword evidence="8 15" id="KW-0067">ATP-binding</keyword>
<feature type="binding site" evidence="13">
    <location>
        <position position="1174"/>
    </location>
    <ligand>
        <name>Mg(2+)</name>
        <dbReference type="ChEBI" id="CHEBI:18420"/>
    </ligand>
</feature>
<dbReference type="InterPro" id="IPR008271">
    <property type="entry name" value="Ser/Thr_kinase_AS"/>
</dbReference>
<evidence type="ECO:0000256" key="4">
    <source>
        <dbReference type="ARBA" id="ARBA00012406"/>
    </source>
</evidence>
<dbReference type="PANTHER" id="PTHR44329:SF298">
    <property type="entry name" value="MIXED LINEAGE KINASE DOMAIN-LIKE PROTEIN"/>
    <property type="match status" value="1"/>
</dbReference>
<dbReference type="InterPro" id="IPR001452">
    <property type="entry name" value="SH3_domain"/>
</dbReference>
<evidence type="ECO:0000313" key="20">
    <source>
        <dbReference type="Proteomes" id="UP001515480"/>
    </source>
</evidence>
<comment type="similarity">
    <text evidence="3">Belongs to the protein kinase superfamily. TKL Ser/Thr protein kinase family. ROCO subfamily.</text>
</comment>
<evidence type="ECO:0000256" key="1">
    <source>
        <dbReference type="ARBA" id="ARBA00001946"/>
    </source>
</evidence>
<keyword evidence="7 12" id="KW-0547">Nucleotide-binding</keyword>
<dbReference type="SMART" id="SM00177">
    <property type="entry name" value="ARF"/>
    <property type="match status" value="1"/>
</dbReference>
<dbReference type="SUPFAM" id="SSF52540">
    <property type="entry name" value="P-loop containing nucleoside triphosphate hydrolases"/>
    <property type="match status" value="1"/>
</dbReference>
<evidence type="ECO:0000256" key="13">
    <source>
        <dbReference type="PIRSR" id="PIRSR606689-2"/>
    </source>
</evidence>
<feature type="binding site" evidence="15">
    <location>
        <position position="407"/>
    </location>
    <ligand>
        <name>ATP</name>
        <dbReference type="ChEBI" id="CHEBI:30616"/>
    </ligand>
</feature>
<accession>A0AB34ITD1</accession>
<dbReference type="CDD" id="cd13999">
    <property type="entry name" value="STKc_MAP3K-like"/>
    <property type="match status" value="1"/>
</dbReference>
<dbReference type="SMART" id="SM00178">
    <property type="entry name" value="SAR"/>
    <property type="match status" value="1"/>
</dbReference>
<evidence type="ECO:0000256" key="11">
    <source>
        <dbReference type="ARBA" id="ARBA00048329"/>
    </source>
</evidence>
<proteinExistence type="inferred from homology"/>
<dbReference type="PRINTS" id="PR00449">
    <property type="entry name" value="RASTRNSFRMNG"/>
</dbReference>
<evidence type="ECO:0000256" key="6">
    <source>
        <dbReference type="ARBA" id="ARBA00022527"/>
    </source>
</evidence>
<dbReference type="InterPro" id="IPR051681">
    <property type="entry name" value="Ser/Thr_Kinases-Pseudokinases"/>
</dbReference>
<keyword evidence="6" id="KW-0723">Serine/threonine-protein kinase</keyword>
<sequence length="1322" mass="143054">MALQVVLAETTNDGRREWQVVGSDPAPKGSTPAKDSSRGRRMAGQPARGAVGGKVSPCASPGRTPARLQPGVEPLTERRREPRSREQSTPTERRCPSSLPLAKGGSSESRRPASTRQSASPARPPTPRRAAPSSIPLPGTATRRLGSPRPTCGVAGHGDAVNSNRCRASAGSPSSASPRGAARAAGVRAPREQGRHATPHATPLATECSSRGGAECSGRGGDECSDGGDGEFSGWGGAECSGKEGGQSLGRGDAEVAGRGVAEYAGSSDDGDEQDASQAATSRARPAPVKPNGLMGKLSLDLSALRRGEEGDCSREAGAAPSGTEASGGKAELQEARQRGRLQSDEVRASLKLNLSALSEAAPRAAAGERPVWEFDFAEITLGNRIGAGAFGEVYEASWRRSRIAVKRLLCQRLTEDAHSQFMGEMELMSNLRHPNIVRFLGACFEPLQMSILFELCSTSLFHLLHSSEGAPLGMEFALGIIRQTALGIFYLHQCKLPVLHLDLKSANVLLDEHGVAKVCDFGLSHIKRETAVITSRMGSPQWTAPEILRGEPHDESADTYSFGILLYEIMARELPYKGVDTFQVVMGVITKMLPRPTLPTDCVYPQQLQELMRACYAEEAAQRPRFSRILDVADEALEQLALRPQLAGSARLSTKAARKVAWVDESSESPQQQRVGGTITAEGRWQAVTLVDHVPEAVDELAFRRGEVIRDVVPVVREADEWLRGVLRGREGIFRRAHVCMSSLCLPEGDAVPHHTAPIDEEYAVAGGVLISACHGCELMLCEPRGGGERVRLAIARADTAEWRERGDARLALMEQLNGARCAHLLPLLRVLRSPCGDRVAMVMPHMRGGDLFDRLERHGPLAEPMARAVATQLLNAVSQLHARNVLHGDLHPACLLFESEDARSATLRLDVLRAARRIPSGSSSLEGGWGTPDYASPQMLSWLAEGVRPQPYGLDTDMWSIGVIVYVMLSGFAPFRGDTLAQLYKTAMSGRLGFPAVMEGSATPTAWTFISPAAKQFIERLLQVDPSARPRAEDALRDPWLSGEYDGAAVKATIVTLRERFLAWSMLHPTTVQEPGIAGEDGMQPLQLHSRATRETPRKPSSPHAERQESSPSTMQRVGGMQLSLGHLSRWVKDRLGHKRRRKVLLLGLDGAGKSRLLMSTHKASTAPTMPTVGYDVDVLEHAEVVFHIYDMGGQRHLRPHWTQSLASQSKWDQGCENIDGIIFVIDSADPARWPEAREELARLRLEPRVQSVPLLVLANKIDLPFAQNPSTVADVLHLSDDVAEDGRPVCAVRGSSAFDGTSFLTALEWILDHSRNAGS</sequence>
<feature type="domain" description="Protein kinase" evidence="18">
    <location>
        <begin position="380"/>
        <end position="638"/>
    </location>
</feature>
<dbReference type="GO" id="GO:0004709">
    <property type="term" value="F:MAP kinase kinase kinase activity"/>
    <property type="evidence" value="ECO:0007669"/>
    <property type="project" value="UniProtKB-EC"/>
</dbReference>
<keyword evidence="13" id="KW-0460">Magnesium</keyword>
<feature type="compositionally biased region" description="Low complexity" evidence="16">
    <location>
        <begin position="167"/>
        <end position="188"/>
    </location>
</feature>
<dbReference type="GO" id="GO:0005525">
    <property type="term" value="F:GTP binding"/>
    <property type="evidence" value="ECO:0007669"/>
    <property type="project" value="UniProtKB-KW"/>
</dbReference>
<feature type="compositionally biased region" description="Basic and acidic residues" evidence="16">
    <location>
        <begin position="332"/>
        <end position="343"/>
    </location>
</feature>
<dbReference type="SUPFAM" id="SSF50044">
    <property type="entry name" value="SH3-domain"/>
    <property type="match status" value="1"/>
</dbReference>
<comment type="similarity">
    <text evidence="2">Belongs to the protein kinase superfamily. STE Ser/Thr protein kinase family. MAP kinase kinase kinase subfamily.</text>
</comment>
<evidence type="ECO:0000256" key="8">
    <source>
        <dbReference type="ARBA" id="ARBA00022840"/>
    </source>
</evidence>
<dbReference type="SUPFAM" id="SSF56112">
    <property type="entry name" value="Protein kinase-like (PK-like)"/>
    <property type="match status" value="2"/>
</dbReference>
<keyword evidence="20" id="KW-1185">Reference proteome</keyword>
<dbReference type="Gene3D" id="3.30.200.20">
    <property type="entry name" value="Phosphorylase Kinase, domain 1"/>
    <property type="match status" value="1"/>
</dbReference>
<dbReference type="PROSITE" id="PS50002">
    <property type="entry name" value="SH3"/>
    <property type="match status" value="1"/>
</dbReference>
<feature type="binding site" evidence="13">
    <location>
        <position position="1157"/>
    </location>
    <ligand>
        <name>Mg(2+)</name>
        <dbReference type="ChEBI" id="CHEBI:18420"/>
    </ligand>
</feature>
<dbReference type="Gene3D" id="3.40.50.300">
    <property type="entry name" value="P-loop containing nucleotide triphosphate hydrolases"/>
    <property type="match status" value="1"/>
</dbReference>
<feature type="compositionally biased region" description="Gly residues" evidence="16">
    <location>
        <begin position="230"/>
        <end position="249"/>
    </location>
</feature>
<name>A0AB34ITD1_PRYPA</name>
<protein>
    <recommendedName>
        <fullName evidence="4">mitogen-activated protein kinase kinase kinase</fullName>
        <ecNumber evidence="4">2.7.11.25</ecNumber>
    </recommendedName>
</protein>
<dbReference type="PROSITE" id="PS50011">
    <property type="entry name" value="PROTEIN_KINASE_DOM"/>
    <property type="match status" value="2"/>
</dbReference>
<dbReference type="CDD" id="cd00878">
    <property type="entry name" value="Arf_Arl"/>
    <property type="match status" value="1"/>
</dbReference>
<gene>
    <name evidence="19" type="ORF">AB1Y20_008480</name>
</gene>
<evidence type="ECO:0000256" key="16">
    <source>
        <dbReference type="SAM" id="MobiDB-lite"/>
    </source>
</evidence>
<dbReference type="Gene3D" id="2.30.30.40">
    <property type="entry name" value="SH3 Domains"/>
    <property type="match status" value="1"/>
</dbReference>
<dbReference type="InterPro" id="IPR011009">
    <property type="entry name" value="Kinase-like_dom_sf"/>
</dbReference>
<dbReference type="SMART" id="SM00326">
    <property type="entry name" value="SH3"/>
    <property type="match status" value="1"/>
</dbReference>
<dbReference type="GO" id="GO:0046872">
    <property type="term" value="F:metal ion binding"/>
    <property type="evidence" value="ECO:0007669"/>
    <property type="project" value="UniProtKB-KW"/>
</dbReference>
<keyword evidence="6" id="KW-0418">Kinase</keyword>
<dbReference type="PANTHER" id="PTHR44329">
    <property type="entry name" value="SERINE/THREONINE-PROTEIN KINASE TNNI3K-RELATED"/>
    <property type="match status" value="1"/>
</dbReference>
<dbReference type="PROSITE" id="PS51417">
    <property type="entry name" value="ARF"/>
    <property type="match status" value="1"/>
</dbReference>
<comment type="catalytic activity">
    <reaction evidence="11">
        <text>L-seryl-[protein] + ATP = O-phospho-L-seryl-[protein] + ADP + H(+)</text>
        <dbReference type="Rhea" id="RHEA:17989"/>
        <dbReference type="Rhea" id="RHEA-COMP:9863"/>
        <dbReference type="Rhea" id="RHEA-COMP:11604"/>
        <dbReference type="ChEBI" id="CHEBI:15378"/>
        <dbReference type="ChEBI" id="CHEBI:29999"/>
        <dbReference type="ChEBI" id="CHEBI:30616"/>
        <dbReference type="ChEBI" id="CHEBI:83421"/>
        <dbReference type="ChEBI" id="CHEBI:456216"/>
        <dbReference type="EC" id="2.7.11.25"/>
    </reaction>
</comment>
<evidence type="ECO:0000259" key="18">
    <source>
        <dbReference type="PROSITE" id="PS50011"/>
    </source>
</evidence>
<dbReference type="InterPro" id="IPR036028">
    <property type="entry name" value="SH3-like_dom_sf"/>
</dbReference>
<dbReference type="Pfam" id="PF00069">
    <property type="entry name" value="Pkinase"/>
    <property type="match status" value="1"/>
</dbReference>